<keyword evidence="5" id="KW-0234">DNA repair</keyword>
<keyword evidence="4" id="KW-0238">DNA-binding</keyword>
<evidence type="ECO:0000256" key="5">
    <source>
        <dbReference type="ARBA" id="ARBA00023204"/>
    </source>
</evidence>
<keyword evidence="10" id="KW-0347">Helicase</keyword>
<accession>A0ABV0X905</accession>
<evidence type="ECO:0000256" key="8">
    <source>
        <dbReference type="SAM" id="Coils"/>
    </source>
</evidence>
<keyword evidence="3" id="KW-0227">DNA damage</keyword>
<comment type="caution">
    <text evidence="10">The sequence shown here is derived from an EMBL/GenBank/DDBJ whole genome shotgun (WGS) entry which is preliminary data.</text>
</comment>
<evidence type="ECO:0000256" key="7">
    <source>
        <dbReference type="ARBA" id="ARBA00048954"/>
    </source>
</evidence>
<comment type="cofactor">
    <cofactor evidence="1">
        <name>[4Fe-4S] cluster</name>
        <dbReference type="ChEBI" id="CHEBI:49883"/>
    </cofactor>
</comment>
<name>A0ABV0X905_9TELE</name>
<keyword evidence="2" id="KW-0408">Iron</keyword>
<keyword evidence="2" id="KW-0004">4Fe-4S</keyword>
<keyword evidence="11" id="KW-1185">Reference proteome</keyword>
<dbReference type="GO" id="GO:0004386">
    <property type="term" value="F:helicase activity"/>
    <property type="evidence" value="ECO:0007669"/>
    <property type="project" value="UniProtKB-KW"/>
</dbReference>
<dbReference type="Proteomes" id="UP001444071">
    <property type="component" value="Unassembled WGS sequence"/>
</dbReference>
<feature type="domain" description="Helical and beta-bridge" evidence="9">
    <location>
        <begin position="24"/>
        <end position="72"/>
    </location>
</feature>
<keyword evidence="10" id="KW-0547">Nucleotide-binding</keyword>
<dbReference type="PRINTS" id="PR00852">
    <property type="entry name" value="XRODRMPGMNTD"/>
</dbReference>
<keyword evidence="2" id="KW-0411">Iron-sulfur</keyword>
<dbReference type="InterPro" id="IPR001945">
    <property type="entry name" value="RAD3/XPD"/>
</dbReference>
<evidence type="ECO:0000313" key="11">
    <source>
        <dbReference type="Proteomes" id="UP001444071"/>
    </source>
</evidence>
<feature type="coiled-coil region" evidence="8">
    <location>
        <begin position="3"/>
        <end position="52"/>
    </location>
</feature>
<organism evidence="10 11">
    <name type="scientific">Xenotaenia resolanae</name>
    <dbReference type="NCBI Taxonomy" id="208358"/>
    <lineage>
        <taxon>Eukaryota</taxon>
        <taxon>Metazoa</taxon>
        <taxon>Chordata</taxon>
        <taxon>Craniata</taxon>
        <taxon>Vertebrata</taxon>
        <taxon>Euteleostomi</taxon>
        <taxon>Actinopterygii</taxon>
        <taxon>Neopterygii</taxon>
        <taxon>Teleostei</taxon>
        <taxon>Neoteleostei</taxon>
        <taxon>Acanthomorphata</taxon>
        <taxon>Ovalentaria</taxon>
        <taxon>Atherinomorphae</taxon>
        <taxon>Cyprinodontiformes</taxon>
        <taxon>Goodeidae</taxon>
        <taxon>Xenotaenia</taxon>
    </lineage>
</organism>
<dbReference type="EC" id="5.6.2.3" evidence="6"/>
<keyword evidence="8" id="KW-0175">Coiled coil</keyword>
<evidence type="ECO:0000256" key="1">
    <source>
        <dbReference type="ARBA" id="ARBA00001966"/>
    </source>
</evidence>
<keyword evidence="10" id="KW-0378">Hydrolase</keyword>
<evidence type="ECO:0000256" key="6">
    <source>
        <dbReference type="ARBA" id="ARBA00044969"/>
    </source>
</evidence>
<sequence length="109" mass="12632">MSVNITRRTLDRCQNNVDTLQNTIHKIKETDAAKLREEYRRLVEGLKEANVARETDIYLANPVLPDEILQGLPVHTTVIYLLVRRFFQAAVFVLMQMDFTKTPNMVTLL</sequence>
<protein>
    <recommendedName>
        <fullName evidence="6">DNA 5'-3' helicase</fullName>
        <ecNumber evidence="6">5.6.2.3</ecNumber>
    </recommendedName>
</protein>
<evidence type="ECO:0000256" key="2">
    <source>
        <dbReference type="ARBA" id="ARBA00022485"/>
    </source>
</evidence>
<keyword evidence="2" id="KW-0479">Metal-binding</keyword>
<dbReference type="InterPro" id="IPR010643">
    <property type="entry name" value="HBB"/>
</dbReference>
<keyword evidence="10" id="KW-0067">ATP-binding</keyword>
<comment type="catalytic activity">
    <reaction evidence="7">
        <text>ATP + H2O = ADP + phosphate + H(+)</text>
        <dbReference type="Rhea" id="RHEA:13065"/>
        <dbReference type="ChEBI" id="CHEBI:15377"/>
        <dbReference type="ChEBI" id="CHEBI:15378"/>
        <dbReference type="ChEBI" id="CHEBI:30616"/>
        <dbReference type="ChEBI" id="CHEBI:43474"/>
        <dbReference type="ChEBI" id="CHEBI:456216"/>
        <dbReference type="EC" id="5.6.2.3"/>
    </reaction>
</comment>
<evidence type="ECO:0000313" key="10">
    <source>
        <dbReference type="EMBL" id="MEQ2278366.1"/>
    </source>
</evidence>
<gene>
    <name evidence="10" type="primary">ERCC2_3</name>
    <name evidence="10" type="ORF">XENORESO_017088</name>
</gene>
<reference evidence="10 11" key="1">
    <citation type="submission" date="2021-06" db="EMBL/GenBank/DDBJ databases">
        <authorList>
            <person name="Palmer J.M."/>
        </authorList>
    </citation>
    <scope>NUCLEOTIDE SEQUENCE [LARGE SCALE GENOMIC DNA]</scope>
    <source>
        <strain evidence="10 11">XR_2019</strain>
        <tissue evidence="10">Muscle</tissue>
    </source>
</reference>
<dbReference type="Pfam" id="PF06777">
    <property type="entry name" value="HBB"/>
    <property type="match status" value="1"/>
</dbReference>
<evidence type="ECO:0000259" key="9">
    <source>
        <dbReference type="Pfam" id="PF06777"/>
    </source>
</evidence>
<dbReference type="EMBL" id="JAHRIM010095844">
    <property type="protein sequence ID" value="MEQ2278366.1"/>
    <property type="molecule type" value="Genomic_DNA"/>
</dbReference>
<evidence type="ECO:0000256" key="3">
    <source>
        <dbReference type="ARBA" id="ARBA00022763"/>
    </source>
</evidence>
<proteinExistence type="predicted"/>
<evidence type="ECO:0000256" key="4">
    <source>
        <dbReference type="ARBA" id="ARBA00023125"/>
    </source>
</evidence>